<accession>A0A4P6Q2Y0</accession>
<sequence length="320" mass="33049">MRAMAIERFGGAEQLGTARLPVPETGPGHILLRNAAAGVGYWDVMAREGRFGAMEFPYVPGLESAGVVERVGAGVTDFQPGDEVYAFDVPGGGYAELRAVSADAAARRPESLSAQEAAGVPVAATTAHQALVDVLGVERGEAVLVTGAAGGVGAFAVQIAARLLGARVVGTASAPDHPAVRESGATAAVDYRDDAWPQAVRDAAGGGVDAMLDCAGGEVRPQVLLRGFEAVRDGGRAVYIPSLEDEPRPGTEPVPPRGIRARFLGAEPDGRLLASLARLFDDGRLRSPRQQVLPLSDAHRAHELVASGGTRGRLVLSVDG</sequence>
<dbReference type="KEGG" id="strr:EKD16_15605"/>
<name>A0A4P6Q2Y0_9ACTN</name>
<evidence type="ECO:0000313" key="4">
    <source>
        <dbReference type="Proteomes" id="UP000292235"/>
    </source>
</evidence>
<dbReference type="Pfam" id="PF13602">
    <property type="entry name" value="ADH_zinc_N_2"/>
    <property type="match status" value="1"/>
</dbReference>
<dbReference type="CDD" id="cd05289">
    <property type="entry name" value="MDR_like_2"/>
    <property type="match status" value="1"/>
</dbReference>
<dbReference type="InterPro" id="IPR051603">
    <property type="entry name" value="Zinc-ADH_QOR/CCCR"/>
</dbReference>
<dbReference type="PANTHER" id="PTHR44154">
    <property type="entry name" value="QUINONE OXIDOREDUCTASE"/>
    <property type="match status" value="1"/>
</dbReference>
<dbReference type="SUPFAM" id="SSF50129">
    <property type="entry name" value="GroES-like"/>
    <property type="match status" value="1"/>
</dbReference>
<dbReference type="Proteomes" id="UP000292235">
    <property type="component" value="Chromosome"/>
</dbReference>
<dbReference type="InterPro" id="IPR020843">
    <property type="entry name" value="ER"/>
</dbReference>
<dbReference type="SUPFAM" id="SSF51735">
    <property type="entry name" value="NAD(P)-binding Rossmann-fold domains"/>
    <property type="match status" value="1"/>
</dbReference>
<dbReference type="AlphaFoldDB" id="A0A4P6Q2Y0"/>
<dbReference type="Pfam" id="PF08240">
    <property type="entry name" value="ADH_N"/>
    <property type="match status" value="1"/>
</dbReference>
<dbReference type="Gene3D" id="3.90.180.10">
    <property type="entry name" value="Medium-chain alcohol dehydrogenases, catalytic domain"/>
    <property type="match status" value="1"/>
</dbReference>
<evidence type="ECO:0000313" key="3">
    <source>
        <dbReference type="EMBL" id="QBI54893.1"/>
    </source>
</evidence>
<keyword evidence="4" id="KW-1185">Reference proteome</keyword>
<reference evidence="3 4" key="1">
    <citation type="submission" date="2019-02" db="EMBL/GenBank/DDBJ databases">
        <authorList>
            <person name="Khodamoradi S."/>
            <person name="Hahnke R.L."/>
            <person name="Kaempfer P."/>
            <person name="Schumann P."/>
            <person name="Rohde M."/>
            <person name="Steinert M."/>
            <person name="Luzhetskyy A."/>
            <person name="Wink J."/>
            <person name="Ruckert C."/>
        </authorList>
    </citation>
    <scope>NUCLEOTIDE SEQUENCE [LARGE SCALE GENOMIC DNA]</scope>
    <source>
        <strain evidence="3 4">M2</strain>
    </source>
</reference>
<dbReference type="InterPro" id="IPR013154">
    <property type="entry name" value="ADH-like_N"/>
</dbReference>
<gene>
    <name evidence="3" type="primary">qorA4</name>
    <name evidence="3" type="ORF">EKD16_15605</name>
</gene>
<keyword evidence="3" id="KW-0560">Oxidoreductase</keyword>
<evidence type="ECO:0000259" key="2">
    <source>
        <dbReference type="SMART" id="SM00829"/>
    </source>
</evidence>
<dbReference type="InterPro" id="IPR036291">
    <property type="entry name" value="NAD(P)-bd_dom_sf"/>
</dbReference>
<dbReference type="Gene3D" id="3.40.50.720">
    <property type="entry name" value="NAD(P)-binding Rossmann-like Domain"/>
    <property type="match status" value="1"/>
</dbReference>
<protein>
    <submittedName>
        <fullName evidence="3">Quinone oxidoreductase 1</fullName>
        <ecNumber evidence="3">1.6.5.5</ecNumber>
    </submittedName>
</protein>
<dbReference type="EMBL" id="CP036455">
    <property type="protein sequence ID" value="QBI54893.1"/>
    <property type="molecule type" value="Genomic_DNA"/>
</dbReference>
<dbReference type="InterPro" id="IPR011032">
    <property type="entry name" value="GroES-like_sf"/>
</dbReference>
<dbReference type="RefSeq" id="WP_165498583.1">
    <property type="nucleotide sequence ID" value="NZ_CP036455.1"/>
</dbReference>
<dbReference type="GO" id="GO:0003960">
    <property type="term" value="F:quinone reductase (NADPH) activity"/>
    <property type="evidence" value="ECO:0007669"/>
    <property type="project" value="UniProtKB-EC"/>
</dbReference>
<dbReference type="EC" id="1.6.5.5" evidence="3"/>
<evidence type="ECO:0000256" key="1">
    <source>
        <dbReference type="ARBA" id="ARBA00022857"/>
    </source>
</evidence>
<proteinExistence type="predicted"/>
<feature type="domain" description="Enoyl reductase (ER)" evidence="2">
    <location>
        <begin position="10"/>
        <end position="316"/>
    </location>
</feature>
<dbReference type="SMART" id="SM00829">
    <property type="entry name" value="PKS_ER"/>
    <property type="match status" value="1"/>
</dbReference>
<dbReference type="PANTHER" id="PTHR44154:SF1">
    <property type="entry name" value="QUINONE OXIDOREDUCTASE"/>
    <property type="match status" value="1"/>
</dbReference>
<organism evidence="3 4">
    <name type="scientific">Streptomonospora litoralis</name>
    <dbReference type="NCBI Taxonomy" id="2498135"/>
    <lineage>
        <taxon>Bacteria</taxon>
        <taxon>Bacillati</taxon>
        <taxon>Actinomycetota</taxon>
        <taxon>Actinomycetes</taxon>
        <taxon>Streptosporangiales</taxon>
        <taxon>Nocardiopsidaceae</taxon>
        <taxon>Streptomonospora</taxon>
    </lineage>
</organism>
<keyword evidence="1" id="KW-0521">NADP</keyword>